<dbReference type="SUPFAM" id="SSF81338">
    <property type="entry name" value="Aquaporin-like"/>
    <property type="match status" value="1"/>
</dbReference>
<sequence>MVGNGVTAVLVFTLDTLVISSYQTQTKTPNLLSFFFVFLTVTLLLLSTIPISGGHINPVITFSAALVGLISFSRATIYIVAQYACAVLGALALKAIISSSIGQTFSLGGCTLSVIGPGPNGPLRRIVFDVPQTKAHGPIVACSIIGFVVGLMAFVSMTVTTEKGYAGVGMNPARCIDPALVRGGHLWDGHWVFWVGPIIACLAFYLFPKIIPRQHFHASIV</sequence>
<evidence type="ECO:0000256" key="4">
    <source>
        <dbReference type="ARBA" id="ARBA00023136"/>
    </source>
</evidence>
<comment type="subcellular location">
    <subcellularLocation>
        <location evidence="1">Membrane</location>
        <topology evidence="1">Multi-pass membrane protein</topology>
    </subcellularLocation>
</comment>
<dbReference type="PANTHER" id="PTHR47002">
    <property type="entry name" value="AQUAPORIN-LIKE"/>
    <property type="match status" value="1"/>
</dbReference>
<feature type="transmembrane region" description="Helical" evidence="6">
    <location>
        <begin position="191"/>
        <end position="207"/>
    </location>
</feature>
<comment type="similarity">
    <text evidence="5">Belongs to the MIP/aquaporin (TC 1.A.8) family.</text>
</comment>
<evidence type="ECO:0000256" key="6">
    <source>
        <dbReference type="SAM" id="Phobius"/>
    </source>
</evidence>
<dbReference type="InterPro" id="IPR000425">
    <property type="entry name" value="MIP"/>
</dbReference>
<evidence type="ECO:0000256" key="2">
    <source>
        <dbReference type="ARBA" id="ARBA00022692"/>
    </source>
</evidence>
<evidence type="ECO:0000256" key="5">
    <source>
        <dbReference type="RuleBase" id="RU000477"/>
    </source>
</evidence>
<dbReference type="InParanoid" id="A0A200Q3A2"/>
<evidence type="ECO:0000313" key="8">
    <source>
        <dbReference type="Proteomes" id="UP000195402"/>
    </source>
</evidence>
<dbReference type="OMA" id="QITWREI"/>
<dbReference type="Gene3D" id="1.20.1080.10">
    <property type="entry name" value="Glycerol uptake facilitator protein"/>
    <property type="match status" value="2"/>
</dbReference>
<name>A0A200Q3A2_MACCD</name>
<comment type="caution">
    <text evidence="7">The sequence shown here is derived from an EMBL/GenBank/DDBJ whole genome shotgun (WGS) entry which is preliminary data.</text>
</comment>
<keyword evidence="2 5" id="KW-0812">Transmembrane</keyword>
<gene>
    <name evidence="7" type="ORF">BVC80_8873g9</name>
</gene>
<keyword evidence="3 6" id="KW-1133">Transmembrane helix</keyword>
<dbReference type="InterPro" id="IPR023271">
    <property type="entry name" value="Aquaporin-like"/>
</dbReference>
<keyword evidence="5" id="KW-0813">Transport</keyword>
<evidence type="ECO:0000313" key="7">
    <source>
        <dbReference type="EMBL" id="OVA04905.1"/>
    </source>
</evidence>
<feature type="transmembrane region" description="Helical" evidence="6">
    <location>
        <begin position="6"/>
        <end position="22"/>
    </location>
</feature>
<dbReference type="STRING" id="56857.A0A200Q3A2"/>
<feature type="transmembrane region" description="Helical" evidence="6">
    <location>
        <begin position="76"/>
        <end position="97"/>
    </location>
</feature>
<dbReference type="Proteomes" id="UP000195402">
    <property type="component" value="Unassembled WGS sequence"/>
</dbReference>
<reference evidence="7 8" key="1">
    <citation type="journal article" date="2017" name="Mol. Plant">
        <title>The Genome of Medicinal Plant Macleaya cordata Provides New Insights into Benzylisoquinoline Alkaloids Metabolism.</title>
        <authorList>
            <person name="Liu X."/>
            <person name="Liu Y."/>
            <person name="Huang P."/>
            <person name="Ma Y."/>
            <person name="Qing Z."/>
            <person name="Tang Q."/>
            <person name="Cao H."/>
            <person name="Cheng P."/>
            <person name="Zheng Y."/>
            <person name="Yuan Z."/>
            <person name="Zhou Y."/>
            <person name="Liu J."/>
            <person name="Tang Z."/>
            <person name="Zhuo Y."/>
            <person name="Zhang Y."/>
            <person name="Yu L."/>
            <person name="Huang J."/>
            <person name="Yang P."/>
            <person name="Peng Q."/>
            <person name="Zhang J."/>
            <person name="Jiang W."/>
            <person name="Zhang Z."/>
            <person name="Lin K."/>
            <person name="Ro D.K."/>
            <person name="Chen X."/>
            <person name="Xiong X."/>
            <person name="Shang Y."/>
            <person name="Huang S."/>
            <person name="Zeng J."/>
        </authorList>
    </citation>
    <scope>NUCLEOTIDE SEQUENCE [LARGE SCALE GENOMIC DNA]</scope>
    <source>
        <strain evidence="8">cv. BLH2017</strain>
        <tissue evidence="7">Root</tissue>
    </source>
</reference>
<dbReference type="PRINTS" id="PR00783">
    <property type="entry name" value="MINTRINSICP"/>
</dbReference>
<dbReference type="GO" id="GO:0016020">
    <property type="term" value="C:membrane"/>
    <property type="evidence" value="ECO:0007669"/>
    <property type="project" value="UniProtKB-SubCell"/>
</dbReference>
<protein>
    <submittedName>
        <fullName evidence="7">Major intrinsic protein</fullName>
    </submittedName>
</protein>
<keyword evidence="8" id="KW-1185">Reference proteome</keyword>
<organism evidence="7 8">
    <name type="scientific">Macleaya cordata</name>
    <name type="common">Five-seeded plume-poppy</name>
    <name type="synonym">Bocconia cordata</name>
    <dbReference type="NCBI Taxonomy" id="56857"/>
    <lineage>
        <taxon>Eukaryota</taxon>
        <taxon>Viridiplantae</taxon>
        <taxon>Streptophyta</taxon>
        <taxon>Embryophyta</taxon>
        <taxon>Tracheophyta</taxon>
        <taxon>Spermatophyta</taxon>
        <taxon>Magnoliopsida</taxon>
        <taxon>Ranunculales</taxon>
        <taxon>Papaveraceae</taxon>
        <taxon>Papaveroideae</taxon>
        <taxon>Macleaya</taxon>
    </lineage>
</organism>
<evidence type="ECO:0000256" key="1">
    <source>
        <dbReference type="ARBA" id="ARBA00004141"/>
    </source>
</evidence>
<proteinExistence type="inferred from homology"/>
<keyword evidence="4 6" id="KW-0472">Membrane</keyword>
<dbReference type="OrthoDB" id="3222at2759"/>
<accession>A0A200Q3A2</accession>
<dbReference type="Pfam" id="PF00230">
    <property type="entry name" value="MIP"/>
    <property type="match status" value="2"/>
</dbReference>
<feature type="transmembrane region" description="Helical" evidence="6">
    <location>
        <begin position="135"/>
        <end position="155"/>
    </location>
</feature>
<dbReference type="PANTHER" id="PTHR47002:SF2">
    <property type="entry name" value="AQUAPORIN AQPAE.A-LIKE"/>
    <property type="match status" value="1"/>
</dbReference>
<feature type="transmembrane region" description="Helical" evidence="6">
    <location>
        <begin position="34"/>
        <end position="56"/>
    </location>
</feature>
<dbReference type="EMBL" id="MVGT01003199">
    <property type="protein sequence ID" value="OVA04905.1"/>
    <property type="molecule type" value="Genomic_DNA"/>
</dbReference>
<dbReference type="AlphaFoldDB" id="A0A200Q3A2"/>
<dbReference type="GO" id="GO:0015267">
    <property type="term" value="F:channel activity"/>
    <property type="evidence" value="ECO:0007669"/>
    <property type="project" value="InterPro"/>
</dbReference>
<evidence type="ECO:0000256" key="3">
    <source>
        <dbReference type="ARBA" id="ARBA00022989"/>
    </source>
</evidence>